<organism evidence="3 4">
    <name type="scientific">Rhizobium rhizogenes NBRC 13257</name>
    <dbReference type="NCBI Taxonomy" id="1220581"/>
    <lineage>
        <taxon>Bacteria</taxon>
        <taxon>Pseudomonadati</taxon>
        <taxon>Pseudomonadota</taxon>
        <taxon>Alphaproteobacteria</taxon>
        <taxon>Hyphomicrobiales</taxon>
        <taxon>Rhizobiaceae</taxon>
        <taxon>Rhizobium/Agrobacterium group</taxon>
        <taxon>Rhizobium</taxon>
    </lineage>
</organism>
<dbReference type="EMBL" id="BAYX01000006">
    <property type="protein sequence ID" value="GAJ93441.1"/>
    <property type="molecule type" value="Genomic_DNA"/>
</dbReference>
<comment type="caution">
    <text evidence="3">The sequence shown here is derived from an EMBL/GenBank/DDBJ whole genome shotgun (WGS) entry which is preliminary data.</text>
</comment>
<keyword evidence="1" id="KW-0472">Membrane</keyword>
<evidence type="ECO:0000256" key="1">
    <source>
        <dbReference type="SAM" id="Phobius"/>
    </source>
</evidence>
<dbReference type="InterPro" id="IPR025517">
    <property type="entry name" value="DUF4405"/>
</dbReference>
<feature type="transmembrane region" description="Helical" evidence="1">
    <location>
        <begin position="72"/>
        <end position="96"/>
    </location>
</feature>
<feature type="transmembrane region" description="Helical" evidence="1">
    <location>
        <begin position="31"/>
        <end position="51"/>
    </location>
</feature>
<evidence type="ECO:0000313" key="3">
    <source>
        <dbReference type="EMBL" id="GAJ93441.1"/>
    </source>
</evidence>
<dbReference type="RefSeq" id="WP_034515681.1">
    <property type="nucleotide sequence ID" value="NZ_BAYX01000006.1"/>
</dbReference>
<feature type="transmembrane region" description="Helical" evidence="1">
    <location>
        <begin position="192"/>
        <end position="213"/>
    </location>
</feature>
<feature type="transmembrane region" description="Helical" evidence="1">
    <location>
        <begin position="153"/>
        <end position="172"/>
    </location>
</feature>
<sequence length="226" mass="25077">MKPLFLLRLFFDFVAVGLLLAALAYNWLGNVGHEIIGTGLFLLLISHNIFNRRWYGTITRNWRAPRGIVTKLINLALLITMMTLLATSVIISQTVFGFLPLTSSFTLRQVHASVAYLALLIAAVHLGLHWSMIIGVVSSRLGITTESKLRTAVFRVVAIMIAACGIWSLFAVNVGSKLFMQTRFDFGDFETATLPLFLHHMAIIGLGAFVAHYGMKSIKDRKRLAA</sequence>
<reference evidence="3 4" key="1">
    <citation type="submission" date="2014-05" db="EMBL/GenBank/DDBJ databases">
        <title>Whole genome shotgun sequence of Rhizobium rhizogenes NBRC 13257.</title>
        <authorList>
            <person name="Katano-Makiyama Y."/>
            <person name="Hosoyama A."/>
            <person name="Hashimoto M."/>
            <person name="Hosoyama Y."/>
            <person name="Noguchi M."/>
            <person name="Tsuchikane K."/>
            <person name="Kimura A."/>
            <person name="Ohji S."/>
            <person name="Ichikawa N."/>
            <person name="Yamazoe A."/>
            <person name="Fujita N."/>
        </authorList>
    </citation>
    <scope>NUCLEOTIDE SEQUENCE [LARGE SCALE GENOMIC DNA]</scope>
    <source>
        <strain evidence="3 4">NBRC 13257</strain>
    </source>
</reference>
<dbReference type="Pfam" id="PF14358">
    <property type="entry name" value="DUF4405"/>
    <property type="match status" value="1"/>
</dbReference>
<keyword evidence="1" id="KW-0812">Transmembrane</keyword>
<dbReference type="Proteomes" id="UP000026941">
    <property type="component" value="Unassembled WGS sequence"/>
</dbReference>
<evidence type="ECO:0000259" key="2">
    <source>
        <dbReference type="Pfam" id="PF14358"/>
    </source>
</evidence>
<feature type="transmembrane region" description="Helical" evidence="1">
    <location>
        <begin position="116"/>
        <end position="141"/>
    </location>
</feature>
<feature type="domain" description="Flavinylation-associated cytochrome" evidence="2">
    <location>
        <begin position="72"/>
        <end position="130"/>
    </location>
</feature>
<dbReference type="GeneID" id="86852611"/>
<accession>A0AA87Q6P5</accession>
<protein>
    <recommendedName>
        <fullName evidence="2">Flavinylation-associated cytochrome domain-containing protein</fullName>
    </recommendedName>
</protein>
<evidence type="ECO:0000313" key="4">
    <source>
        <dbReference type="Proteomes" id="UP000026941"/>
    </source>
</evidence>
<name>A0AA87Q6P5_RHIRH</name>
<proteinExistence type="predicted"/>
<dbReference type="AlphaFoldDB" id="A0AA87Q6P5"/>
<gene>
    <name evidence="3" type="ORF">RRH01S_06_00600</name>
</gene>
<keyword evidence="1" id="KW-1133">Transmembrane helix</keyword>
<feature type="transmembrane region" description="Helical" evidence="1">
    <location>
        <begin position="5"/>
        <end position="25"/>
    </location>
</feature>